<dbReference type="PANTHER" id="PTHR33223:SF8">
    <property type="entry name" value="OS04G0172440 PROTEIN"/>
    <property type="match status" value="1"/>
</dbReference>
<evidence type="ECO:0000313" key="4">
    <source>
        <dbReference type="Proteomes" id="UP000233551"/>
    </source>
</evidence>
<feature type="region of interest" description="Disordered" evidence="2">
    <location>
        <begin position="447"/>
        <end position="497"/>
    </location>
</feature>
<organism evidence="3 4">
    <name type="scientific">Punica granatum</name>
    <name type="common">Pomegranate</name>
    <dbReference type="NCBI Taxonomy" id="22663"/>
    <lineage>
        <taxon>Eukaryota</taxon>
        <taxon>Viridiplantae</taxon>
        <taxon>Streptophyta</taxon>
        <taxon>Embryophyta</taxon>
        <taxon>Tracheophyta</taxon>
        <taxon>Spermatophyta</taxon>
        <taxon>Magnoliopsida</taxon>
        <taxon>eudicotyledons</taxon>
        <taxon>Gunneridae</taxon>
        <taxon>Pentapetalae</taxon>
        <taxon>rosids</taxon>
        <taxon>malvids</taxon>
        <taxon>Myrtales</taxon>
        <taxon>Lythraceae</taxon>
        <taxon>Punica</taxon>
    </lineage>
</organism>
<dbReference type="AlphaFoldDB" id="A0A2I0KXH1"/>
<dbReference type="PANTHER" id="PTHR33223">
    <property type="entry name" value="CCHC-TYPE DOMAIN-CONTAINING PROTEIN"/>
    <property type="match status" value="1"/>
</dbReference>
<evidence type="ECO:0008006" key="5">
    <source>
        <dbReference type="Google" id="ProtNLM"/>
    </source>
</evidence>
<name>A0A2I0KXH1_PUNGR</name>
<feature type="compositionally biased region" description="Basic and acidic residues" evidence="2">
    <location>
        <begin position="447"/>
        <end position="461"/>
    </location>
</feature>
<comment type="caution">
    <text evidence="3">The sequence shown here is derived from an EMBL/GenBank/DDBJ whole genome shotgun (WGS) entry which is preliminary data.</text>
</comment>
<gene>
    <name evidence="3" type="ORF">CRG98_006445</name>
</gene>
<dbReference type="EMBL" id="PGOL01000284">
    <property type="protein sequence ID" value="PKI73158.1"/>
    <property type="molecule type" value="Genomic_DNA"/>
</dbReference>
<feature type="coiled-coil region" evidence="1">
    <location>
        <begin position="250"/>
        <end position="308"/>
    </location>
</feature>
<sequence length="497" mass="56592">MPTRDIVVPNQFATIQSKLAILLDLRNEEIRRELQHGWEHSVRTTWLIDFIHVRSLNARGESYQHDACHGFFLLIFGTIIFPHSSNLIDGALAQVILQVIWLLAHIRPFCLSHPFSYVTDEHSLIARLLQVFRPSDRDYTDWIYFFKRLTLAQFLWAARLNPCGPMTIGCPSVIGLPLISHLGSTLVFPARVIRQLGGLQDIPIEADRTPHCFMWTYIIALLPDRVLRIREVQRVPDAKSSVQGAIRTELQSIREERDRLRCELVDIRAELTDHRELQSELAQIRGRIANQDREIACLSAMLDRARAKSKMLSYWDYEEFVIQTFQDSLMGSALDWFMTLKAGDVPTWTDLSQKFLNQYRFCAETPPTLLDLSMTEIKEGQAFEAYATEWRGRAAKHIPPITERQQVQLFHSTLRGAYYSHLLAHTSSFSDLIEAGKKLDMGVKLGRIEGPSKKKDGETSKKQTAGTSGRGKDTTIGPVNSGYQASQPISVDYTPAL</sequence>
<keyword evidence="1" id="KW-0175">Coiled coil</keyword>
<proteinExistence type="predicted"/>
<evidence type="ECO:0000313" key="3">
    <source>
        <dbReference type="EMBL" id="PKI73158.1"/>
    </source>
</evidence>
<evidence type="ECO:0000256" key="2">
    <source>
        <dbReference type="SAM" id="MobiDB-lite"/>
    </source>
</evidence>
<feature type="compositionally biased region" description="Polar residues" evidence="2">
    <location>
        <begin position="477"/>
        <end position="489"/>
    </location>
</feature>
<reference evidence="3 4" key="1">
    <citation type="submission" date="2017-11" db="EMBL/GenBank/DDBJ databases">
        <title>De-novo sequencing of pomegranate (Punica granatum L.) genome.</title>
        <authorList>
            <person name="Akparov Z."/>
            <person name="Amiraslanov A."/>
            <person name="Hajiyeva S."/>
            <person name="Abbasov M."/>
            <person name="Kaur K."/>
            <person name="Hamwieh A."/>
            <person name="Solovyev V."/>
            <person name="Salamov A."/>
            <person name="Braich B."/>
            <person name="Kosarev P."/>
            <person name="Mahmoud A."/>
            <person name="Hajiyev E."/>
            <person name="Babayeva S."/>
            <person name="Izzatullayeva V."/>
            <person name="Mammadov A."/>
            <person name="Mammadov A."/>
            <person name="Sharifova S."/>
            <person name="Ojaghi J."/>
            <person name="Eynullazada K."/>
            <person name="Bayramov B."/>
            <person name="Abdulazimova A."/>
            <person name="Shahmuradov I."/>
        </authorList>
    </citation>
    <scope>NUCLEOTIDE SEQUENCE [LARGE SCALE GENOMIC DNA]</scope>
    <source>
        <strain evidence="4">cv. AG2017</strain>
        <tissue evidence="3">Leaf</tissue>
    </source>
</reference>
<dbReference type="Proteomes" id="UP000233551">
    <property type="component" value="Unassembled WGS sequence"/>
</dbReference>
<keyword evidence="4" id="KW-1185">Reference proteome</keyword>
<accession>A0A2I0KXH1</accession>
<protein>
    <recommendedName>
        <fullName evidence="5">Retrotransposon gag domain-containing protein</fullName>
    </recommendedName>
</protein>
<evidence type="ECO:0000256" key="1">
    <source>
        <dbReference type="SAM" id="Coils"/>
    </source>
</evidence>